<keyword evidence="3" id="KW-1185">Reference proteome</keyword>
<dbReference type="Proteomes" id="UP001066276">
    <property type="component" value="Chromosome 8"/>
</dbReference>
<feature type="compositionally biased region" description="Polar residues" evidence="1">
    <location>
        <begin position="48"/>
        <end position="61"/>
    </location>
</feature>
<feature type="compositionally biased region" description="Pro residues" evidence="1">
    <location>
        <begin position="1"/>
        <end position="10"/>
    </location>
</feature>
<feature type="compositionally biased region" description="Low complexity" evidence="1">
    <location>
        <begin position="66"/>
        <end position="83"/>
    </location>
</feature>
<name>A0AAV7P462_PLEWA</name>
<evidence type="ECO:0000313" key="2">
    <source>
        <dbReference type="EMBL" id="KAJ1119975.1"/>
    </source>
</evidence>
<gene>
    <name evidence="2" type="ORF">NDU88_008158</name>
</gene>
<dbReference type="EMBL" id="JANPWB010000012">
    <property type="protein sequence ID" value="KAJ1119975.1"/>
    <property type="molecule type" value="Genomic_DNA"/>
</dbReference>
<protein>
    <submittedName>
        <fullName evidence="2">Uncharacterized protein</fullName>
    </submittedName>
</protein>
<proteinExistence type="predicted"/>
<sequence>MLLPPGPTPPTGVEHAPQPQLGFPLTRGTHPLSSVSSMPVATVLAAPSNHNQESMVPSGLQQLHGPTVSSSRSRSPRWVHPPRGVTHGGQHTPPATPQTAPTAGPPAASPSQITSVPQGFRSMCSGWPQRNQSRARSTGSKKKSVCWGKDPLGPSAPARCSGPLNPAERPGRGRHRTRAAHSALDAARVSTRGRGSKREEGPQASTRIGRPDSVRGPCQEHG</sequence>
<organism evidence="2 3">
    <name type="scientific">Pleurodeles waltl</name>
    <name type="common">Iberian ribbed newt</name>
    <dbReference type="NCBI Taxonomy" id="8319"/>
    <lineage>
        <taxon>Eukaryota</taxon>
        <taxon>Metazoa</taxon>
        <taxon>Chordata</taxon>
        <taxon>Craniata</taxon>
        <taxon>Vertebrata</taxon>
        <taxon>Euteleostomi</taxon>
        <taxon>Amphibia</taxon>
        <taxon>Batrachia</taxon>
        <taxon>Caudata</taxon>
        <taxon>Salamandroidea</taxon>
        <taxon>Salamandridae</taxon>
        <taxon>Pleurodelinae</taxon>
        <taxon>Pleurodeles</taxon>
    </lineage>
</organism>
<feature type="compositionally biased region" description="Polar residues" evidence="1">
    <location>
        <begin position="128"/>
        <end position="138"/>
    </location>
</feature>
<evidence type="ECO:0000256" key="1">
    <source>
        <dbReference type="SAM" id="MobiDB-lite"/>
    </source>
</evidence>
<evidence type="ECO:0000313" key="3">
    <source>
        <dbReference type="Proteomes" id="UP001066276"/>
    </source>
</evidence>
<feature type="region of interest" description="Disordered" evidence="1">
    <location>
        <begin position="1"/>
        <end position="222"/>
    </location>
</feature>
<comment type="caution">
    <text evidence="2">The sequence shown here is derived from an EMBL/GenBank/DDBJ whole genome shotgun (WGS) entry which is preliminary data.</text>
</comment>
<accession>A0AAV7P462</accession>
<feature type="compositionally biased region" description="Basic and acidic residues" evidence="1">
    <location>
        <begin position="209"/>
        <end position="222"/>
    </location>
</feature>
<reference evidence="2" key="1">
    <citation type="journal article" date="2022" name="bioRxiv">
        <title>Sequencing and chromosome-scale assembly of the giantPleurodeles waltlgenome.</title>
        <authorList>
            <person name="Brown T."/>
            <person name="Elewa A."/>
            <person name="Iarovenko S."/>
            <person name="Subramanian E."/>
            <person name="Araus A.J."/>
            <person name="Petzold A."/>
            <person name="Susuki M."/>
            <person name="Suzuki K.-i.T."/>
            <person name="Hayashi T."/>
            <person name="Toyoda A."/>
            <person name="Oliveira C."/>
            <person name="Osipova E."/>
            <person name="Leigh N.D."/>
            <person name="Simon A."/>
            <person name="Yun M.H."/>
        </authorList>
    </citation>
    <scope>NUCLEOTIDE SEQUENCE</scope>
    <source>
        <strain evidence="2">20211129_DDA</strain>
        <tissue evidence="2">Liver</tissue>
    </source>
</reference>
<dbReference type="AlphaFoldDB" id="A0AAV7P462"/>